<dbReference type="PANTHER" id="PTHR43782:SF3">
    <property type="entry name" value="ARGINASE"/>
    <property type="match status" value="1"/>
</dbReference>
<gene>
    <name evidence="5" type="ORF">HERILL_LOCUS10080</name>
</gene>
<evidence type="ECO:0000256" key="1">
    <source>
        <dbReference type="ARBA" id="ARBA00022723"/>
    </source>
</evidence>
<dbReference type="InParanoid" id="A0A7R8YVJ1"/>
<proteinExistence type="inferred from homology"/>
<dbReference type="SUPFAM" id="SSF52768">
    <property type="entry name" value="Arginase/deacetylase"/>
    <property type="match status" value="1"/>
</dbReference>
<reference evidence="5 6" key="1">
    <citation type="submission" date="2020-11" db="EMBL/GenBank/DDBJ databases">
        <authorList>
            <person name="Wallbank WR R."/>
            <person name="Pardo Diaz C."/>
            <person name="Kozak K."/>
            <person name="Martin S."/>
            <person name="Jiggins C."/>
            <person name="Moest M."/>
            <person name="Warren A I."/>
            <person name="Generalovic N T."/>
            <person name="Byers J.R.P. K."/>
            <person name="Montejo-Kovacevich G."/>
            <person name="Yen C E."/>
        </authorList>
    </citation>
    <scope>NUCLEOTIDE SEQUENCE [LARGE SCALE GENOMIC DNA]</scope>
</reference>
<dbReference type="Proteomes" id="UP000594454">
    <property type="component" value="Chromosome 4"/>
</dbReference>
<dbReference type="Pfam" id="PF00491">
    <property type="entry name" value="Arginase"/>
    <property type="match status" value="1"/>
</dbReference>
<dbReference type="GO" id="GO:0005829">
    <property type="term" value="C:cytosol"/>
    <property type="evidence" value="ECO:0007669"/>
    <property type="project" value="TreeGrafter"/>
</dbReference>
<dbReference type="InterPro" id="IPR006035">
    <property type="entry name" value="Ureohydrolase"/>
</dbReference>
<dbReference type="PANTHER" id="PTHR43782">
    <property type="entry name" value="ARGINASE"/>
    <property type="match status" value="1"/>
</dbReference>
<dbReference type="GO" id="GO:0030145">
    <property type="term" value="F:manganese ion binding"/>
    <property type="evidence" value="ECO:0007669"/>
    <property type="project" value="TreeGrafter"/>
</dbReference>
<evidence type="ECO:0008006" key="7">
    <source>
        <dbReference type="Google" id="ProtNLM"/>
    </source>
</evidence>
<evidence type="ECO:0000313" key="6">
    <source>
        <dbReference type="Proteomes" id="UP000594454"/>
    </source>
</evidence>
<dbReference type="InterPro" id="IPR023696">
    <property type="entry name" value="Ureohydrolase_dom_sf"/>
</dbReference>
<dbReference type="PROSITE" id="PS51409">
    <property type="entry name" value="ARGINASE_2"/>
    <property type="match status" value="1"/>
</dbReference>
<keyword evidence="2" id="KW-0378">Hydrolase</keyword>
<keyword evidence="6" id="KW-1185">Reference proteome</keyword>
<evidence type="ECO:0000256" key="4">
    <source>
        <dbReference type="PROSITE-ProRule" id="PRU00742"/>
    </source>
</evidence>
<evidence type="ECO:0000256" key="2">
    <source>
        <dbReference type="ARBA" id="ARBA00022801"/>
    </source>
</evidence>
<accession>A0A7R8YVJ1</accession>
<evidence type="ECO:0000313" key="5">
    <source>
        <dbReference type="EMBL" id="CAD7087367.1"/>
    </source>
</evidence>
<organism evidence="5 6">
    <name type="scientific">Hermetia illucens</name>
    <name type="common">Black soldier fly</name>
    <dbReference type="NCBI Taxonomy" id="343691"/>
    <lineage>
        <taxon>Eukaryota</taxon>
        <taxon>Metazoa</taxon>
        <taxon>Ecdysozoa</taxon>
        <taxon>Arthropoda</taxon>
        <taxon>Hexapoda</taxon>
        <taxon>Insecta</taxon>
        <taxon>Pterygota</taxon>
        <taxon>Neoptera</taxon>
        <taxon>Endopterygota</taxon>
        <taxon>Diptera</taxon>
        <taxon>Brachycera</taxon>
        <taxon>Stratiomyomorpha</taxon>
        <taxon>Stratiomyidae</taxon>
        <taxon>Hermetiinae</taxon>
        <taxon>Hermetia</taxon>
    </lineage>
</organism>
<keyword evidence="3" id="KW-0464">Manganese</keyword>
<keyword evidence="1" id="KW-0479">Metal-binding</keyword>
<protein>
    <recommendedName>
        <fullName evidence="7">Arginase</fullName>
    </recommendedName>
</protein>
<sequence>MLKKALPRFQQLSRNIVSSSGSGRRIGIVGVPLSDGQAKNGTELAPEAIRNAGLQKALNGISGNIKIKDYGDIRYTPEASPGYKNMENYEKVIGCNKVLFEKMKQAFKENDQVLTLGGDHSMAIGSVLGHLEHDPDFILVWIDAHADINLNVTSPTGHMHGMPVSFLMEEMRNLTSKFPNLNWTNRR</sequence>
<evidence type="ECO:0000256" key="3">
    <source>
        <dbReference type="ARBA" id="ARBA00023211"/>
    </source>
</evidence>
<dbReference type="Gene3D" id="3.40.800.10">
    <property type="entry name" value="Ureohydrolase domain"/>
    <property type="match status" value="1"/>
</dbReference>
<dbReference type="GO" id="GO:0004053">
    <property type="term" value="F:arginase activity"/>
    <property type="evidence" value="ECO:0007669"/>
    <property type="project" value="TreeGrafter"/>
</dbReference>
<dbReference type="PRINTS" id="PR00116">
    <property type="entry name" value="ARGINASE"/>
</dbReference>
<name>A0A7R8YVJ1_HERIL</name>
<dbReference type="EMBL" id="LR899012">
    <property type="protein sequence ID" value="CAD7087367.1"/>
    <property type="molecule type" value="Genomic_DNA"/>
</dbReference>
<dbReference type="GO" id="GO:0005634">
    <property type="term" value="C:nucleus"/>
    <property type="evidence" value="ECO:0007669"/>
    <property type="project" value="TreeGrafter"/>
</dbReference>
<dbReference type="AlphaFoldDB" id="A0A7R8YVJ1"/>
<comment type="similarity">
    <text evidence="4">Belongs to the arginase family.</text>
</comment>
<dbReference type="OrthoDB" id="9992747at2759"/>